<dbReference type="InterPro" id="IPR000196">
    <property type="entry name" value="Ribosomal_eL19_dom"/>
</dbReference>
<keyword evidence="3 7" id="KW-0699">rRNA-binding</keyword>
<dbReference type="EMBL" id="MT631122">
    <property type="protein sequence ID" value="QNO45458.1"/>
    <property type="molecule type" value="Genomic_DNA"/>
</dbReference>
<dbReference type="InterPro" id="IPR015973">
    <property type="entry name" value="Ribosomal_eL19_dom2"/>
</dbReference>
<dbReference type="AlphaFoldDB" id="A0A7G9YBS4"/>
<dbReference type="InterPro" id="IPR015972">
    <property type="entry name" value="Ribosomal_eL19_dom1"/>
</dbReference>
<dbReference type="EMBL" id="MT631228">
    <property type="protein sequence ID" value="QNO46854.1"/>
    <property type="molecule type" value="Genomic_DNA"/>
</dbReference>
<comment type="similarity">
    <text evidence="1 7">Belongs to the eukaryotic ribosomal protein eL19 family.</text>
</comment>
<dbReference type="Pfam" id="PF01280">
    <property type="entry name" value="Ribosomal_L19e"/>
    <property type="match status" value="1"/>
</dbReference>
<dbReference type="SUPFAM" id="SSF48140">
    <property type="entry name" value="Ribosomal protein L19 (L19e)"/>
    <property type="match status" value="1"/>
</dbReference>
<feature type="domain" description="Large ribosomal subunit protein eL19" evidence="9">
    <location>
        <begin position="6"/>
        <end position="149"/>
    </location>
</feature>
<gene>
    <name evidence="7" type="primary">rpl19e</name>
    <name evidence="10" type="ORF">LDPHHAMN_00008</name>
    <name evidence="11" type="ORF">OPEKEIOC_00010</name>
</gene>
<dbReference type="Gene3D" id="1.20.5.560">
    <property type="entry name" value="Single Heli x bin"/>
    <property type="match status" value="1"/>
</dbReference>
<feature type="region of interest" description="Disordered" evidence="8">
    <location>
        <begin position="48"/>
        <end position="97"/>
    </location>
</feature>
<keyword evidence="6 7" id="KW-0687">Ribonucleoprotein</keyword>
<dbReference type="InterPro" id="IPR015974">
    <property type="entry name" value="Ribosomal_eL19_dom3"/>
</dbReference>
<comment type="function">
    <text evidence="7">Binds to the 23S rRNA.</text>
</comment>
<dbReference type="CDD" id="cd01418">
    <property type="entry name" value="Ribosomal_L19e_A"/>
    <property type="match status" value="1"/>
</dbReference>
<evidence type="ECO:0000313" key="11">
    <source>
        <dbReference type="EMBL" id="QNO46854.1"/>
    </source>
</evidence>
<dbReference type="GO" id="GO:0006412">
    <property type="term" value="P:translation"/>
    <property type="evidence" value="ECO:0007669"/>
    <property type="project" value="UniProtKB-UniRule"/>
</dbReference>
<evidence type="ECO:0000313" key="10">
    <source>
        <dbReference type="EMBL" id="QNO45458.1"/>
    </source>
</evidence>
<evidence type="ECO:0000259" key="9">
    <source>
        <dbReference type="SMART" id="SM01416"/>
    </source>
</evidence>
<evidence type="ECO:0000256" key="2">
    <source>
        <dbReference type="ARBA" id="ARBA00011838"/>
    </source>
</evidence>
<organism evidence="10">
    <name type="scientific">Candidatus Methanogaster sp. ANME-2c ERB4</name>
    <dbReference type="NCBI Taxonomy" id="2759911"/>
    <lineage>
        <taxon>Archaea</taxon>
        <taxon>Methanobacteriati</taxon>
        <taxon>Methanobacteriota</taxon>
        <taxon>Stenosarchaea group</taxon>
        <taxon>Methanomicrobia</taxon>
        <taxon>Methanosarcinales</taxon>
        <taxon>ANME-2 cluster</taxon>
        <taxon>Candidatus Methanogasteraceae</taxon>
        <taxon>Candidatus Methanogaster</taxon>
    </lineage>
</organism>
<dbReference type="SMART" id="SM01416">
    <property type="entry name" value="Ribosomal_L19e"/>
    <property type="match status" value="1"/>
</dbReference>
<accession>A0A7G9YBS4</accession>
<dbReference type="GO" id="GO:0003735">
    <property type="term" value="F:structural constituent of ribosome"/>
    <property type="evidence" value="ECO:0007669"/>
    <property type="project" value="InterPro"/>
</dbReference>
<sequence length="152" mass="17310">MADRYDLSNQRRIAANVLKIGVNRIWLDPEEKESIADATTRNDVRDLLESGAIQAKPKKGVSRARARQRDEKRKYGHGTGHGSRKGRKGARTPRKREWITKIRALRSRLKELRADGTLPPNVYCKVYRKAKGGEYKSVAHMNAHLMAQGHLK</sequence>
<dbReference type="GO" id="GO:0070180">
    <property type="term" value="F:large ribosomal subunit rRNA binding"/>
    <property type="evidence" value="ECO:0007669"/>
    <property type="project" value="UniProtKB-UniRule"/>
</dbReference>
<dbReference type="HAMAP" id="MF_01475">
    <property type="entry name" value="Ribosomal_eL19"/>
    <property type="match status" value="1"/>
</dbReference>
<evidence type="ECO:0000256" key="8">
    <source>
        <dbReference type="SAM" id="MobiDB-lite"/>
    </source>
</evidence>
<dbReference type="InterPro" id="IPR035970">
    <property type="entry name" value="60S_ribosomal_eL19_sf"/>
</dbReference>
<dbReference type="NCBIfam" id="NF006343">
    <property type="entry name" value="PRK08570.1"/>
    <property type="match status" value="1"/>
</dbReference>
<dbReference type="InterPro" id="IPR039547">
    <property type="entry name" value="Ribosomal_eL19"/>
</dbReference>
<dbReference type="GO" id="GO:0022625">
    <property type="term" value="C:cytosolic large ribosomal subunit"/>
    <property type="evidence" value="ECO:0007669"/>
    <property type="project" value="InterPro"/>
</dbReference>
<evidence type="ECO:0000256" key="3">
    <source>
        <dbReference type="ARBA" id="ARBA00022730"/>
    </source>
</evidence>
<keyword evidence="5 7" id="KW-0689">Ribosomal protein</keyword>
<evidence type="ECO:0000256" key="1">
    <source>
        <dbReference type="ARBA" id="ARBA00011082"/>
    </source>
</evidence>
<evidence type="ECO:0000256" key="4">
    <source>
        <dbReference type="ARBA" id="ARBA00022884"/>
    </source>
</evidence>
<feature type="compositionally biased region" description="Basic residues" evidence="8">
    <location>
        <begin position="82"/>
        <end position="94"/>
    </location>
</feature>
<name>A0A7G9YBS4_9EURY</name>
<dbReference type="InterPro" id="IPR057259">
    <property type="entry name" value="Ribosomal_L19e"/>
</dbReference>
<evidence type="ECO:0000256" key="7">
    <source>
        <dbReference type="HAMAP-Rule" id="MF_01475"/>
    </source>
</evidence>
<comment type="subunit">
    <text evidence="2 7">Part of the 50S ribosomal subunit.</text>
</comment>
<dbReference type="FunFam" id="1.10.1650.10:FF:000001">
    <property type="entry name" value="Ribosomal protein L19"/>
    <property type="match status" value="1"/>
</dbReference>
<proteinExistence type="inferred from homology"/>
<protein>
    <recommendedName>
        <fullName evidence="7">Large ribosomal subunit protein eL19</fullName>
    </recommendedName>
</protein>
<keyword evidence="4 7" id="KW-0694">RNA-binding</keyword>
<reference evidence="10" key="1">
    <citation type="submission" date="2020-06" db="EMBL/GenBank/DDBJ databases">
        <title>Unique genomic features of the anaerobic methanotrophic archaea.</title>
        <authorList>
            <person name="Chadwick G.L."/>
            <person name="Skennerton C.T."/>
            <person name="Laso-Perez R."/>
            <person name="Leu A.O."/>
            <person name="Speth D.R."/>
            <person name="Yu H."/>
            <person name="Morgan-Lang C."/>
            <person name="Hatzenpichler R."/>
            <person name="Goudeau D."/>
            <person name="Malmstrom R."/>
            <person name="Brazelton W.J."/>
            <person name="Woyke T."/>
            <person name="Hallam S.J."/>
            <person name="Tyson G.W."/>
            <person name="Wegener G."/>
            <person name="Boetius A."/>
            <person name="Orphan V."/>
        </authorList>
    </citation>
    <scope>NUCLEOTIDE SEQUENCE</scope>
</reference>
<dbReference type="InterPro" id="IPR033936">
    <property type="entry name" value="Ribosomal_eL19_arc"/>
</dbReference>
<dbReference type="Gene3D" id="1.10.1650.10">
    <property type="match status" value="1"/>
</dbReference>
<evidence type="ECO:0000256" key="5">
    <source>
        <dbReference type="ARBA" id="ARBA00022980"/>
    </source>
</evidence>
<feature type="compositionally biased region" description="Basic residues" evidence="8">
    <location>
        <begin position="56"/>
        <end position="66"/>
    </location>
</feature>
<dbReference type="PANTHER" id="PTHR10722">
    <property type="entry name" value="60S RIBOSOMAL PROTEIN L19"/>
    <property type="match status" value="1"/>
</dbReference>
<evidence type="ECO:0000256" key="6">
    <source>
        <dbReference type="ARBA" id="ARBA00023274"/>
    </source>
</evidence>
<dbReference type="InterPro" id="IPR057260">
    <property type="entry name" value="Ribosomal_L19e_C"/>
</dbReference>
<dbReference type="Pfam" id="PF25476">
    <property type="entry name" value="Ribosomal_L19e_C"/>
    <property type="match status" value="1"/>
</dbReference>
<dbReference type="Gene3D" id="1.10.1200.60">
    <property type="match status" value="1"/>
</dbReference>